<proteinExistence type="predicted"/>
<reference evidence="1" key="1">
    <citation type="journal article" date="2022" name="bioRxiv">
        <title>Sequencing and chromosome-scale assembly of the giantPleurodeles waltlgenome.</title>
        <authorList>
            <person name="Brown T."/>
            <person name="Elewa A."/>
            <person name="Iarovenko S."/>
            <person name="Subramanian E."/>
            <person name="Araus A.J."/>
            <person name="Petzold A."/>
            <person name="Susuki M."/>
            <person name="Suzuki K.-i.T."/>
            <person name="Hayashi T."/>
            <person name="Toyoda A."/>
            <person name="Oliveira C."/>
            <person name="Osipova E."/>
            <person name="Leigh N.D."/>
            <person name="Simon A."/>
            <person name="Yun M.H."/>
        </authorList>
    </citation>
    <scope>NUCLEOTIDE SEQUENCE</scope>
    <source>
        <strain evidence="1">20211129_DDA</strain>
        <tissue evidence="1">Liver</tissue>
    </source>
</reference>
<evidence type="ECO:0000313" key="1">
    <source>
        <dbReference type="EMBL" id="KAJ1115741.1"/>
    </source>
</evidence>
<dbReference type="Gene3D" id="3.30.70.1820">
    <property type="entry name" value="L1 transposable element, RRM domain"/>
    <property type="match status" value="1"/>
</dbReference>
<dbReference type="PANTHER" id="PTHR11505">
    <property type="entry name" value="L1 TRANSPOSABLE ELEMENT-RELATED"/>
    <property type="match status" value="1"/>
</dbReference>
<evidence type="ECO:0000313" key="2">
    <source>
        <dbReference type="Proteomes" id="UP001066276"/>
    </source>
</evidence>
<comment type="caution">
    <text evidence="1">The sequence shown here is derived from an EMBL/GenBank/DDBJ whole genome shotgun (WGS) entry which is preliminary data.</text>
</comment>
<dbReference type="AlphaFoldDB" id="A0AAV7NIH6"/>
<organism evidence="1 2">
    <name type="scientific">Pleurodeles waltl</name>
    <name type="common">Iberian ribbed newt</name>
    <dbReference type="NCBI Taxonomy" id="8319"/>
    <lineage>
        <taxon>Eukaryota</taxon>
        <taxon>Metazoa</taxon>
        <taxon>Chordata</taxon>
        <taxon>Craniata</taxon>
        <taxon>Vertebrata</taxon>
        <taxon>Euteleostomi</taxon>
        <taxon>Amphibia</taxon>
        <taxon>Batrachia</taxon>
        <taxon>Caudata</taxon>
        <taxon>Salamandroidea</taxon>
        <taxon>Salamandridae</taxon>
        <taxon>Pleurodelinae</taxon>
        <taxon>Pleurodeles</taxon>
    </lineage>
</organism>
<dbReference type="Proteomes" id="UP001066276">
    <property type="component" value="Chromosome 8"/>
</dbReference>
<protein>
    <submittedName>
        <fullName evidence="1">Uncharacterized protein</fullName>
    </submittedName>
</protein>
<dbReference type="EMBL" id="JANPWB010000012">
    <property type="protein sequence ID" value="KAJ1115741.1"/>
    <property type="molecule type" value="Genomic_DNA"/>
</dbReference>
<dbReference type="InterPro" id="IPR004244">
    <property type="entry name" value="Transposase_22"/>
</dbReference>
<gene>
    <name evidence="1" type="ORF">NDU88_003963</name>
</gene>
<name>A0AAV7NIH6_PLEWA</name>
<keyword evidence="2" id="KW-1185">Reference proteome</keyword>
<accession>A0AAV7NIH6</accession>
<sequence length="187" mass="21553">MQSNALPWITSFKKSQQWAQARRDGLYDMSIGGRDQIQSRDSDLEQRVVAVVDRPNTVPDRDRELLFLRSKLVDLEDRSCRDNVRSFGFPEHVEGVDVQTFLKETLPTLTGISFDPSMEFQRAHRLGPKRAEDSRRSRPIKSCLMRHTQARQLISTACTQGPFHADGYEIHVTADFSKETNERRNAF</sequence>